<gene>
    <name evidence="2" type="ORF">HMPREF0454_00354</name>
</gene>
<sequence>MSQFWSEDIEIENMEINHCLLHVKDLIGLSLILIVWAVLVWNFISCCFTGRASFMFSRHSFRRTKNELGIIGDRESSKILYFLAMALKLLLIVFFSYSVLVPLFSPGVFDEVMGRIFTCPK</sequence>
<dbReference type="Proteomes" id="UP000005959">
    <property type="component" value="Unassembled WGS sequence"/>
</dbReference>
<dbReference type="EMBL" id="AGCI01000007">
    <property type="protein sequence ID" value="EHM48040.1"/>
    <property type="molecule type" value="Genomic_DNA"/>
</dbReference>
<evidence type="ECO:0000256" key="1">
    <source>
        <dbReference type="SAM" id="Phobius"/>
    </source>
</evidence>
<reference evidence="2 3" key="1">
    <citation type="submission" date="2011-08" db="EMBL/GenBank/DDBJ databases">
        <authorList>
            <person name="Weinstock G."/>
            <person name="Sodergren E."/>
            <person name="Clifton S."/>
            <person name="Fulton L."/>
            <person name="Fulton B."/>
            <person name="Courtney L."/>
            <person name="Fronick C."/>
            <person name="Harrison M."/>
            <person name="Strong C."/>
            <person name="Farmer C."/>
            <person name="Delahaunty K."/>
            <person name="Markovic C."/>
            <person name="Hall O."/>
            <person name="Minx P."/>
            <person name="Tomlinson C."/>
            <person name="Mitreva M."/>
            <person name="Hou S."/>
            <person name="Chen J."/>
            <person name="Wollam A."/>
            <person name="Pepin K.H."/>
            <person name="Johnson M."/>
            <person name="Bhonagiri V."/>
            <person name="Zhang X."/>
            <person name="Suruliraj S."/>
            <person name="Warren W."/>
            <person name="Chinwalla A."/>
            <person name="Mardis E.R."/>
            <person name="Wilson R.K."/>
        </authorList>
    </citation>
    <scope>NUCLEOTIDE SEQUENCE [LARGE SCALE GENOMIC DNA]</scope>
    <source>
        <strain evidence="2 3">ATCC 51873</strain>
    </source>
</reference>
<protein>
    <submittedName>
        <fullName evidence="2">Uncharacterized protein</fullName>
    </submittedName>
</protein>
<keyword evidence="1" id="KW-1133">Transmembrane helix</keyword>
<dbReference type="AlphaFoldDB" id="G9Y1D7"/>
<evidence type="ECO:0000313" key="3">
    <source>
        <dbReference type="Proteomes" id="UP000005959"/>
    </source>
</evidence>
<dbReference type="HOGENOM" id="CLU_2034800_0_0_6"/>
<feature type="transmembrane region" description="Helical" evidence="1">
    <location>
        <begin position="79"/>
        <end position="100"/>
    </location>
</feature>
<accession>G9Y1D7</accession>
<keyword evidence="1" id="KW-0472">Membrane</keyword>
<evidence type="ECO:0000313" key="2">
    <source>
        <dbReference type="EMBL" id="EHM48040.1"/>
    </source>
</evidence>
<proteinExistence type="predicted"/>
<keyword evidence="1" id="KW-0812">Transmembrane</keyword>
<feature type="transmembrane region" description="Helical" evidence="1">
    <location>
        <begin position="26"/>
        <end position="48"/>
    </location>
</feature>
<comment type="caution">
    <text evidence="2">The sequence shown here is derived from an EMBL/GenBank/DDBJ whole genome shotgun (WGS) entry which is preliminary data.</text>
</comment>
<name>G9Y1D7_HAFAL</name>
<organism evidence="2 3">
    <name type="scientific">Hafnia alvei ATCC 51873</name>
    <dbReference type="NCBI Taxonomy" id="1002364"/>
    <lineage>
        <taxon>Bacteria</taxon>
        <taxon>Pseudomonadati</taxon>
        <taxon>Pseudomonadota</taxon>
        <taxon>Gammaproteobacteria</taxon>
        <taxon>Enterobacterales</taxon>
        <taxon>Hafniaceae</taxon>
        <taxon>Hafnia</taxon>
    </lineage>
</organism>